<evidence type="ECO:0000256" key="3">
    <source>
        <dbReference type="ARBA" id="ARBA00022475"/>
    </source>
</evidence>
<feature type="transmembrane region" description="Helical" evidence="7">
    <location>
        <begin position="177"/>
        <end position="205"/>
    </location>
</feature>
<name>W0FVF9_9BACT</name>
<evidence type="ECO:0000256" key="2">
    <source>
        <dbReference type="ARBA" id="ARBA00022448"/>
    </source>
</evidence>
<keyword evidence="4 7" id="KW-0812">Transmembrane</keyword>
<evidence type="ECO:0000256" key="4">
    <source>
        <dbReference type="ARBA" id="ARBA00022692"/>
    </source>
</evidence>
<dbReference type="AlphaFoldDB" id="W0FVF9"/>
<keyword evidence="3" id="KW-1003">Cell membrane</keyword>
<dbReference type="PANTHER" id="PTHR30193:SF44">
    <property type="entry name" value="LACTOSE TRANSPORT SYSTEM PERMEASE PROTEIN LACF"/>
    <property type="match status" value="1"/>
</dbReference>
<comment type="subcellular location">
    <subcellularLocation>
        <location evidence="1 7">Cell membrane</location>
        <topology evidence="1 7">Multi-pass membrane protein</topology>
    </subcellularLocation>
</comment>
<dbReference type="InterPro" id="IPR051393">
    <property type="entry name" value="ABC_transporter_permease"/>
</dbReference>
<evidence type="ECO:0000256" key="6">
    <source>
        <dbReference type="ARBA" id="ARBA00023136"/>
    </source>
</evidence>
<dbReference type="Pfam" id="PF00528">
    <property type="entry name" value="BPD_transp_1"/>
    <property type="match status" value="1"/>
</dbReference>
<dbReference type="PANTHER" id="PTHR30193">
    <property type="entry name" value="ABC TRANSPORTER PERMEASE PROTEIN"/>
    <property type="match status" value="1"/>
</dbReference>
<evidence type="ECO:0000259" key="8">
    <source>
        <dbReference type="PROSITE" id="PS50928"/>
    </source>
</evidence>
<evidence type="ECO:0000256" key="1">
    <source>
        <dbReference type="ARBA" id="ARBA00004651"/>
    </source>
</evidence>
<reference evidence="9" key="1">
    <citation type="journal article" date="2013" name="PLoS ONE">
        <title>Metagenomic insights into the carbohydrate-active enzymes carried by the microorganisms adhering to solid digesta in the rumen of cows.</title>
        <authorList>
            <person name="Wang L."/>
            <person name="Hatem A."/>
            <person name="Catalyurek U.V."/>
            <person name="Morrison M."/>
            <person name="Yu Z."/>
        </authorList>
    </citation>
    <scope>NUCLEOTIDE SEQUENCE</scope>
</reference>
<dbReference type="EMBL" id="KC247040">
    <property type="protein sequence ID" value="AHF27027.1"/>
    <property type="molecule type" value="Genomic_DNA"/>
</dbReference>
<evidence type="ECO:0000256" key="7">
    <source>
        <dbReference type="RuleBase" id="RU363032"/>
    </source>
</evidence>
<proteinExistence type="inferred from homology"/>
<feature type="transmembrane region" description="Helical" evidence="7">
    <location>
        <begin position="226"/>
        <end position="248"/>
    </location>
</feature>
<organism evidence="9">
    <name type="scientific">uncultured bacterium Contig1489</name>
    <dbReference type="NCBI Taxonomy" id="1393437"/>
    <lineage>
        <taxon>Bacteria</taxon>
        <taxon>environmental samples</taxon>
    </lineage>
</organism>
<evidence type="ECO:0000256" key="5">
    <source>
        <dbReference type="ARBA" id="ARBA00022989"/>
    </source>
</evidence>
<accession>W0FVF9</accession>
<feature type="transmembrane region" description="Helical" evidence="7">
    <location>
        <begin position="289"/>
        <end position="314"/>
    </location>
</feature>
<sequence>MSKNKVKQKTLADSGKRQAAYLAMVLPGALFLLAFNYLPMPGIILAFKKYQMTVPTANSFFKNIFLNSLVKSEWNGLNNFTYLLKDAPMLIRNTVGYNLLFMVVGVVLQVGLAVLINEMRNRRTAKVYHTIMFMPYFVSWIVVMYALYAMIAANGFFNQINAMMGKDAIKFYSQKQYWPWIFLIANVWKYTGQGSIIYLATLTGFDEQLYEAGAIDGASKWQQFKYITLPQLLPVIVMLQILAVGRIFNGDFDMFYSLPNGSGTLRQVTSTIDTYVYDMLKKGNLRNSFGYAGAGAFFQSVVGFVLILLTNGIVRKSHPEMALF</sequence>
<dbReference type="InterPro" id="IPR035906">
    <property type="entry name" value="MetI-like_sf"/>
</dbReference>
<dbReference type="GO" id="GO:0055085">
    <property type="term" value="P:transmembrane transport"/>
    <property type="evidence" value="ECO:0007669"/>
    <property type="project" value="InterPro"/>
</dbReference>
<feature type="domain" description="ABC transmembrane type-1" evidence="8">
    <location>
        <begin position="91"/>
        <end position="310"/>
    </location>
</feature>
<evidence type="ECO:0000313" key="9">
    <source>
        <dbReference type="EMBL" id="AHF27027.1"/>
    </source>
</evidence>
<feature type="transmembrane region" description="Helical" evidence="7">
    <location>
        <begin position="20"/>
        <end position="38"/>
    </location>
</feature>
<dbReference type="Gene3D" id="1.10.3720.10">
    <property type="entry name" value="MetI-like"/>
    <property type="match status" value="1"/>
</dbReference>
<protein>
    <submittedName>
        <fullName evidence="9">ABC transporter permease</fullName>
    </submittedName>
</protein>
<keyword evidence="6 7" id="KW-0472">Membrane</keyword>
<keyword evidence="5 7" id="KW-1133">Transmembrane helix</keyword>
<keyword evidence="2 7" id="KW-0813">Transport</keyword>
<comment type="similarity">
    <text evidence="7">Belongs to the binding-protein-dependent transport system permease family.</text>
</comment>
<feature type="transmembrane region" description="Helical" evidence="7">
    <location>
        <begin position="137"/>
        <end position="157"/>
    </location>
</feature>
<dbReference type="CDD" id="cd06261">
    <property type="entry name" value="TM_PBP2"/>
    <property type="match status" value="1"/>
</dbReference>
<dbReference type="GO" id="GO:0005886">
    <property type="term" value="C:plasma membrane"/>
    <property type="evidence" value="ECO:0007669"/>
    <property type="project" value="UniProtKB-SubCell"/>
</dbReference>
<dbReference type="SUPFAM" id="SSF161098">
    <property type="entry name" value="MetI-like"/>
    <property type="match status" value="1"/>
</dbReference>
<dbReference type="PROSITE" id="PS50928">
    <property type="entry name" value="ABC_TM1"/>
    <property type="match status" value="1"/>
</dbReference>
<dbReference type="InterPro" id="IPR000515">
    <property type="entry name" value="MetI-like"/>
</dbReference>
<feature type="transmembrane region" description="Helical" evidence="7">
    <location>
        <begin position="95"/>
        <end position="116"/>
    </location>
</feature>